<accession>A0A2Z6N972</accession>
<dbReference type="OrthoDB" id="1436199at2759"/>
<name>A0A2Z6N972_TRISU</name>
<keyword evidence="2" id="KW-1185">Reference proteome</keyword>
<organism evidence="1 2">
    <name type="scientific">Trifolium subterraneum</name>
    <name type="common">Subterranean clover</name>
    <dbReference type="NCBI Taxonomy" id="3900"/>
    <lineage>
        <taxon>Eukaryota</taxon>
        <taxon>Viridiplantae</taxon>
        <taxon>Streptophyta</taxon>
        <taxon>Embryophyta</taxon>
        <taxon>Tracheophyta</taxon>
        <taxon>Spermatophyta</taxon>
        <taxon>Magnoliopsida</taxon>
        <taxon>eudicotyledons</taxon>
        <taxon>Gunneridae</taxon>
        <taxon>Pentapetalae</taxon>
        <taxon>rosids</taxon>
        <taxon>fabids</taxon>
        <taxon>Fabales</taxon>
        <taxon>Fabaceae</taxon>
        <taxon>Papilionoideae</taxon>
        <taxon>50 kb inversion clade</taxon>
        <taxon>NPAAA clade</taxon>
        <taxon>Hologalegina</taxon>
        <taxon>IRL clade</taxon>
        <taxon>Trifolieae</taxon>
        <taxon>Trifolium</taxon>
    </lineage>
</organism>
<protein>
    <recommendedName>
        <fullName evidence="3">Reverse transcriptase zinc-binding domain-containing protein</fullName>
    </recommendedName>
</protein>
<evidence type="ECO:0000313" key="2">
    <source>
        <dbReference type="Proteomes" id="UP000242715"/>
    </source>
</evidence>
<dbReference type="EMBL" id="DF973798">
    <property type="protein sequence ID" value="GAU40296.1"/>
    <property type="molecule type" value="Genomic_DNA"/>
</dbReference>
<evidence type="ECO:0000313" key="1">
    <source>
        <dbReference type="EMBL" id="GAU40296.1"/>
    </source>
</evidence>
<dbReference type="PANTHER" id="PTHR36617:SF16">
    <property type="entry name" value="OS04G0516500 PROTEIN"/>
    <property type="match status" value="1"/>
</dbReference>
<sequence>MPVKVWKKVVRIQREFLWGGVRGGNKVSWVKWAVVCKDKSKGGLGVRDVRIVNLSLLAKWRWRLLLPGRALWKDVLVAQYGSHILSNVDWSSFRVPTMASKWWKDICSIDKAVGSKNWLVESLVSHLGNGNSTYFWTSNWIGEAPLSGLFPRLFSLSNHKESTVKDLCVLVGERWTWNFSWRRALFLWEEDLVVRLREVLASANLSCEDDGWSWLPDPDGVFTARKGFLMIWHATLWSLWKARNGAIFANGSFIPKVIVNEIKVMS</sequence>
<dbReference type="PANTHER" id="PTHR36617">
    <property type="entry name" value="PROTEIN, PUTATIVE-RELATED"/>
    <property type="match status" value="1"/>
</dbReference>
<proteinExistence type="predicted"/>
<dbReference type="Proteomes" id="UP000242715">
    <property type="component" value="Unassembled WGS sequence"/>
</dbReference>
<dbReference type="AlphaFoldDB" id="A0A2Z6N972"/>
<evidence type="ECO:0008006" key="3">
    <source>
        <dbReference type="Google" id="ProtNLM"/>
    </source>
</evidence>
<gene>
    <name evidence="1" type="ORF">TSUD_362760</name>
</gene>
<reference evidence="2" key="1">
    <citation type="journal article" date="2017" name="Front. Plant Sci.">
        <title>Climate Clever Clovers: New Paradigm to Reduce the Environmental Footprint of Ruminants by Breeding Low Methanogenic Forages Utilizing Haplotype Variation.</title>
        <authorList>
            <person name="Kaur P."/>
            <person name="Appels R."/>
            <person name="Bayer P.E."/>
            <person name="Keeble-Gagnere G."/>
            <person name="Wang J."/>
            <person name="Hirakawa H."/>
            <person name="Shirasawa K."/>
            <person name="Vercoe P."/>
            <person name="Stefanova K."/>
            <person name="Durmic Z."/>
            <person name="Nichols P."/>
            <person name="Revell C."/>
            <person name="Isobe S.N."/>
            <person name="Edwards D."/>
            <person name="Erskine W."/>
        </authorList>
    </citation>
    <scope>NUCLEOTIDE SEQUENCE [LARGE SCALE GENOMIC DNA]</scope>
    <source>
        <strain evidence="2">cv. Daliak</strain>
    </source>
</reference>